<reference evidence="2" key="1">
    <citation type="submission" date="2022-06" db="EMBL/GenBank/DDBJ databases">
        <title>Complete Genome Sequence of Arcanobacterium pinnipediorum strain DSM 28752 isolated from a harbour seal.</title>
        <authorList>
            <person name="Borowiak M."/>
            <person name="Kreitlow A."/>
            <person name="Alssahen M."/>
            <person name="Malorny B."/>
            <person name="Laemmler C."/>
            <person name="Prenger-Berninghoff E."/>
            <person name="Siebert U."/>
            <person name="Ploetz M."/>
            <person name="Abdulmawjood A."/>
        </authorList>
    </citation>
    <scope>NUCLEOTIDE SEQUENCE</scope>
    <source>
        <strain evidence="2">DSM 28752</strain>
    </source>
</reference>
<accession>A0ABY5AHH7</accession>
<name>A0ABY5AHH7_9ACTO</name>
<evidence type="ECO:0000256" key="1">
    <source>
        <dbReference type="SAM" id="Phobius"/>
    </source>
</evidence>
<dbReference type="Pfam" id="PF10066">
    <property type="entry name" value="DUF2304"/>
    <property type="match status" value="1"/>
</dbReference>
<feature type="transmembrane region" description="Helical" evidence="1">
    <location>
        <begin position="68"/>
        <end position="88"/>
    </location>
</feature>
<feature type="transmembrane region" description="Helical" evidence="1">
    <location>
        <begin position="6"/>
        <end position="23"/>
    </location>
</feature>
<feature type="transmembrane region" description="Helical" evidence="1">
    <location>
        <begin position="35"/>
        <end position="56"/>
    </location>
</feature>
<gene>
    <name evidence="2" type="ORF">NG665_00230</name>
</gene>
<protein>
    <submittedName>
        <fullName evidence="2">DUF2304 domain-containing protein</fullName>
    </submittedName>
</protein>
<evidence type="ECO:0000313" key="3">
    <source>
        <dbReference type="Proteomes" id="UP001056109"/>
    </source>
</evidence>
<keyword evidence="1" id="KW-0812">Transmembrane</keyword>
<sequence>MTTIQIVSLIVIVLIGIQLIRLVRNRVLKEKYMWLWLCLDFLALITALWPAGLYALTSIVGFDVPANMIFFVVIAVLVVMEIHQAIAVSKLEEERRRLAEEIAILHHEVSTLKQSL</sequence>
<keyword evidence="3" id="KW-1185">Reference proteome</keyword>
<proteinExistence type="predicted"/>
<dbReference type="RefSeq" id="WP_252673330.1">
    <property type="nucleotide sequence ID" value="NZ_CP099547.1"/>
</dbReference>
<dbReference type="InterPro" id="IPR019277">
    <property type="entry name" value="DUF2304"/>
</dbReference>
<dbReference type="EMBL" id="CP099547">
    <property type="protein sequence ID" value="USR79461.1"/>
    <property type="molecule type" value="Genomic_DNA"/>
</dbReference>
<dbReference type="Proteomes" id="UP001056109">
    <property type="component" value="Chromosome"/>
</dbReference>
<keyword evidence="1" id="KW-1133">Transmembrane helix</keyword>
<evidence type="ECO:0000313" key="2">
    <source>
        <dbReference type="EMBL" id="USR79461.1"/>
    </source>
</evidence>
<organism evidence="2 3">
    <name type="scientific">Arcanobacterium pinnipediorum</name>
    <dbReference type="NCBI Taxonomy" id="1503041"/>
    <lineage>
        <taxon>Bacteria</taxon>
        <taxon>Bacillati</taxon>
        <taxon>Actinomycetota</taxon>
        <taxon>Actinomycetes</taxon>
        <taxon>Actinomycetales</taxon>
        <taxon>Actinomycetaceae</taxon>
        <taxon>Arcanobacterium</taxon>
    </lineage>
</organism>
<keyword evidence="1" id="KW-0472">Membrane</keyword>